<evidence type="ECO:0000256" key="1">
    <source>
        <dbReference type="SAM" id="Phobius"/>
    </source>
</evidence>
<comment type="caution">
    <text evidence="2">The sequence shown here is derived from an EMBL/GenBank/DDBJ whole genome shotgun (WGS) entry which is preliminary data.</text>
</comment>
<organism evidence="2 3">
    <name type="scientific">Tsukamurella asaccharolytica</name>
    <dbReference type="NCBI Taxonomy" id="2592067"/>
    <lineage>
        <taxon>Bacteria</taxon>
        <taxon>Bacillati</taxon>
        <taxon>Actinomycetota</taxon>
        <taxon>Actinomycetes</taxon>
        <taxon>Mycobacteriales</taxon>
        <taxon>Tsukamurellaceae</taxon>
        <taxon>Tsukamurella</taxon>
    </lineage>
</organism>
<keyword evidence="3" id="KW-1185">Reference proteome</keyword>
<protein>
    <submittedName>
        <fullName evidence="2">Uncharacterized protein</fullName>
    </submittedName>
</protein>
<keyword evidence="1" id="KW-0472">Membrane</keyword>
<sequence length="75" mass="7917">MLSTAVPPHLRDSKTKAAFWILAPVVTVVVFGGAALAASGKPSTVSTLIYVLAAVIYVAYLVAGAYLVRRKRPKC</sequence>
<feature type="transmembrane region" description="Helical" evidence="1">
    <location>
        <begin position="17"/>
        <end position="36"/>
    </location>
</feature>
<keyword evidence="1" id="KW-1133">Transmembrane helix</keyword>
<evidence type="ECO:0000313" key="2">
    <source>
        <dbReference type="EMBL" id="TWS19709.1"/>
    </source>
</evidence>
<evidence type="ECO:0000313" key="3">
    <source>
        <dbReference type="Proteomes" id="UP000317291"/>
    </source>
</evidence>
<feature type="transmembrane region" description="Helical" evidence="1">
    <location>
        <begin position="48"/>
        <end position="68"/>
    </location>
</feature>
<gene>
    <name evidence="2" type="ORF">FK529_09195</name>
</gene>
<name>A0A5C5R998_9ACTN</name>
<accession>A0A5C5R998</accession>
<proteinExistence type="predicted"/>
<dbReference type="EMBL" id="VIGW01000004">
    <property type="protein sequence ID" value="TWS19709.1"/>
    <property type="molecule type" value="Genomic_DNA"/>
</dbReference>
<dbReference type="Proteomes" id="UP000317291">
    <property type="component" value="Unassembled WGS sequence"/>
</dbReference>
<reference evidence="2 3" key="1">
    <citation type="submission" date="2019-06" db="EMBL/GenBank/DDBJ databases">
        <title>Tsukamurella conjunctivitidis sp. nov., Tsukamurella assacharolytica sp. nov. and Tsukamurella sputae sp. nov. isolated from patients with conjunctivitis, bacteraemia (lymphoma) and respiratory infection (sputum) in Hong Kong.</title>
        <authorList>
            <person name="Teng J.L.L."/>
            <person name="Lee H.H."/>
            <person name="Fong J.Y.H."/>
            <person name="Fok K.M.N."/>
            <person name="Lau S.K.P."/>
            <person name="Woo P.C.Y."/>
        </authorList>
    </citation>
    <scope>NUCLEOTIDE SEQUENCE [LARGE SCALE GENOMIC DNA]</scope>
    <source>
        <strain evidence="2 3">HKU71</strain>
    </source>
</reference>
<keyword evidence="1" id="KW-0812">Transmembrane</keyword>
<dbReference type="AlphaFoldDB" id="A0A5C5R998"/>